<reference evidence="4" key="1">
    <citation type="journal article" date="2016" name="Gigascience">
        <title>De novo construction of an expanded transcriptome assembly for the western tarnished plant bug, Lygus hesperus.</title>
        <authorList>
            <person name="Tassone E.E."/>
            <person name="Geib S.M."/>
            <person name="Hall B."/>
            <person name="Fabrick J.A."/>
            <person name="Brent C.S."/>
            <person name="Hull J.J."/>
        </authorList>
    </citation>
    <scope>NUCLEOTIDE SEQUENCE</scope>
</reference>
<feature type="region of interest" description="Disordered" evidence="3">
    <location>
        <begin position="380"/>
        <end position="411"/>
    </location>
</feature>
<name>A0A146KPX8_LYGHE</name>
<feature type="compositionally biased region" description="Low complexity" evidence="3">
    <location>
        <begin position="389"/>
        <end position="406"/>
    </location>
</feature>
<dbReference type="PANTHER" id="PTHR22870:SF408">
    <property type="entry name" value="OS09G0560450 PROTEIN"/>
    <property type="match status" value="1"/>
</dbReference>
<proteinExistence type="predicted"/>
<evidence type="ECO:0000256" key="2">
    <source>
        <dbReference type="PROSITE-ProRule" id="PRU00235"/>
    </source>
</evidence>
<dbReference type="InterPro" id="IPR051210">
    <property type="entry name" value="Ub_ligase/GEF_domain"/>
</dbReference>
<evidence type="ECO:0000256" key="3">
    <source>
        <dbReference type="SAM" id="MobiDB-lite"/>
    </source>
</evidence>
<feature type="compositionally biased region" description="Polar residues" evidence="3">
    <location>
        <begin position="452"/>
        <end position="482"/>
    </location>
</feature>
<feature type="region of interest" description="Disordered" evidence="3">
    <location>
        <begin position="610"/>
        <end position="633"/>
    </location>
</feature>
<dbReference type="InterPro" id="IPR000408">
    <property type="entry name" value="Reg_chr_condens"/>
</dbReference>
<dbReference type="PANTHER" id="PTHR22870">
    <property type="entry name" value="REGULATOR OF CHROMOSOME CONDENSATION"/>
    <property type="match status" value="1"/>
</dbReference>
<gene>
    <name evidence="4" type="primary">RCBTB1_3</name>
    <name evidence="4" type="ORF">g.72533</name>
</gene>
<sequence>MLRNWVIFNKVPTEQLIRVKHIHVFEGGRSALYVTSGDIVYGVGANGNYNLLGLSGRHRQFSLVLEPVSVERLSLKSINTIAVGDYFGVANNTNGELYHWGRRMDKRRGILLPHQVKCPYFVVDVACGSEFFIILTKEQKVFFRGTFQQNDHPILEFTEVSSGLSVSSISCGIFHAAMITTDGQVYNCGYDHHATYRSWKSEEGLIPKKLDLREPCTQVVCGRRSTVCLLTSGTVWACGENDNLGVESENSVMKHPSKVKILEPIRELAATWFSNIFAASTWGGRIYCWGYKTRWPAVIADACVLIDAFRNKETPSSLGLVPVAPQLSPCASFNAKTTYRRSDVNLISPEVVAKLERSLSANDLTTSHYSQDKEIVEQNNTDSNGQAESSASKASQQAQSTSKSSKNLPPGLGLLITAGKFLATRPSDRQMNPGGIARRRAVSPESHPAKTSKPQLSIASPSSADRSQDIARSQSMENLDSQPSPPNKRKPRVLSMLFGRNPNDPGRRTPVASPESETAPSFYVPRTPEQEKLPLPEYPPSQNPFFEPNADSIYPKIPLPTEECPPDFKISNNTQKNGILTNRSPSTNPFVYDPMDAIKFEFPREEAKCYVENQPSPEPTKEEPNSSSSSKIYNPGTKAMLNYYCVLADIKSDVVELQTMINDLANIIQNL</sequence>
<feature type="region of interest" description="Disordered" evidence="3">
    <location>
        <begin position="423"/>
        <end position="525"/>
    </location>
</feature>
<dbReference type="Pfam" id="PF13540">
    <property type="entry name" value="RCC1_2"/>
    <property type="match status" value="1"/>
</dbReference>
<protein>
    <submittedName>
        <fullName evidence="4">RCC1 and BTB domain-containing protein 1</fullName>
    </submittedName>
</protein>
<keyword evidence="1" id="KW-0677">Repeat</keyword>
<dbReference type="SUPFAM" id="SSF50985">
    <property type="entry name" value="RCC1/BLIP-II"/>
    <property type="match status" value="1"/>
</dbReference>
<dbReference type="InterPro" id="IPR009091">
    <property type="entry name" value="RCC1/BLIP-II"/>
</dbReference>
<dbReference type="PROSITE" id="PS50012">
    <property type="entry name" value="RCC1_3"/>
    <property type="match status" value="1"/>
</dbReference>
<dbReference type="Gene3D" id="2.130.10.30">
    <property type="entry name" value="Regulator of chromosome condensation 1/beta-lactamase-inhibitor protein II"/>
    <property type="match status" value="2"/>
</dbReference>
<evidence type="ECO:0000256" key="1">
    <source>
        <dbReference type="ARBA" id="ARBA00022737"/>
    </source>
</evidence>
<dbReference type="AlphaFoldDB" id="A0A146KPX8"/>
<accession>A0A146KPX8</accession>
<feature type="repeat" description="RCC1" evidence="2">
    <location>
        <begin position="95"/>
        <end position="138"/>
    </location>
</feature>
<evidence type="ECO:0000313" key="4">
    <source>
        <dbReference type="EMBL" id="JAP97754.1"/>
    </source>
</evidence>
<organism evidence="4">
    <name type="scientific">Lygus hesperus</name>
    <name type="common">Western plant bug</name>
    <dbReference type="NCBI Taxonomy" id="30085"/>
    <lineage>
        <taxon>Eukaryota</taxon>
        <taxon>Metazoa</taxon>
        <taxon>Ecdysozoa</taxon>
        <taxon>Arthropoda</taxon>
        <taxon>Hexapoda</taxon>
        <taxon>Insecta</taxon>
        <taxon>Pterygota</taxon>
        <taxon>Neoptera</taxon>
        <taxon>Paraneoptera</taxon>
        <taxon>Hemiptera</taxon>
        <taxon>Heteroptera</taxon>
        <taxon>Panheteroptera</taxon>
        <taxon>Cimicomorpha</taxon>
        <taxon>Miridae</taxon>
        <taxon>Mirini</taxon>
        <taxon>Lygus</taxon>
    </lineage>
</organism>
<dbReference type="EMBL" id="GDHC01020874">
    <property type="protein sequence ID" value="JAP97754.1"/>
    <property type="molecule type" value="Transcribed_RNA"/>
</dbReference>
<dbReference type="PROSITE" id="PS00626">
    <property type="entry name" value="RCC1_2"/>
    <property type="match status" value="1"/>
</dbReference>